<dbReference type="STRING" id="5539.A0A3E2H5S8"/>
<dbReference type="OrthoDB" id="2354757at2759"/>
<keyword evidence="1" id="KW-1133">Transmembrane helix</keyword>
<dbReference type="GO" id="GO:0005886">
    <property type="term" value="C:plasma membrane"/>
    <property type="evidence" value="ECO:0007669"/>
    <property type="project" value="InterPro"/>
</dbReference>
<feature type="non-terminal residue" evidence="2">
    <location>
        <position position="1"/>
    </location>
</feature>
<dbReference type="EMBL" id="NCSJ02000152">
    <property type="protein sequence ID" value="RFU28750.1"/>
    <property type="molecule type" value="Genomic_DNA"/>
</dbReference>
<reference evidence="2 3" key="1">
    <citation type="submission" date="2018-05" db="EMBL/GenBank/DDBJ databases">
        <title>Draft genome sequence of Scytalidium lignicola DSM 105466, a ubiquitous saprotrophic fungus.</title>
        <authorList>
            <person name="Buettner E."/>
            <person name="Gebauer A.M."/>
            <person name="Hofrichter M."/>
            <person name="Liers C."/>
            <person name="Kellner H."/>
        </authorList>
    </citation>
    <scope>NUCLEOTIDE SEQUENCE [LARGE SCALE GENOMIC DNA]</scope>
    <source>
        <strain evidence="2 3">DSM 105466</strain>
    </source>
</reference>
<keyword evidence="3" id="KW-1185">Reference proteome</keyword>
<protein>
    <recommendedName>
        <fullName evidence="4">Pali-domain-containing protein</fullName>
    </recommendedName>
</protein>
<gene>
    <name evidence="2" type="ORF">B7463_g7599</name>
</gene>
<dbReference type="Pfam" id="PF06687">
    <property type="entry name" value="SUR7"/>
    <property type="match status" value="1"/>
</dbReference>
<feature type="transmembrane region" description="Helical" evidence="1">
    <location>
        <begin position="141"/>
        <end position="161"/>
    </location>
</feature>
<dbReference type="PANTHER" id="PTHR28013">
    <property type="entry name" value="PROTEIN DCV1-RELATED"/>
    <property type="match status" value="1"/>
</dbReference>
<accession>A0A3E2H5S8</accession>
<evidence type="ECO:0008006" key="4">
    <source>
        <dbReference type="Google" id="ProtNLM"/>
    </source>
</evidence>
<proteinExistence type="predicted"/>
<evidence type="ECO:0000256" key="1">
    <source>
        <dbReference type="SAM" id="Phobius"/>
    </source>
</evidence>
<name>A0A3E2H5S8_SCYLI</name>
<dbReference type="GO" id="GO:0035838">
    <property type="term" value="C:growing cell tip"/>
    <property type="evidence" value="ECO:0007669"/>
    <property type="project" value="TreeGrafter"/>
</dbReference>
<feature type="transmembrane region" description="Helical" evidence="1">
    <location>
        <begin position="112"/>
        <end position="134"/>
    </location>
</feature>
<sequence length="239" mass="25768">MAILSGIHHLGTFLIFSAAVLLLITSISSPVINDIGLMKVTLTNSSDFHRSSVTFGTYGYCILNAAPARTKQDFCTGAHIGYNPAAIMSGIDHTTFSTASTDSAKALTRVMVLHPVACGLAFIAFFIALSSGVVGSMLASFLSAITFIVTIVAMACDFALFGIIKNHVNKDGSGSHASYSIAIWTILAAMVALFFATFLVLFSCCARRRERRSARVVSKEGYANGTTPRRRRFWQRSYV</sequence>
<keyword evidence="1" id="KW-0812">Transmembrane</keyword>
<evidence type="ECO:0000313" key="3">
    <source>
        <dbReference type="Proteomes" id="UP000258309"/>
    </source>
</evidence>
<comment type="caution">
    <text evidence="2">The sequence shown here is derived from an EMBL/GenBank/DDBJ whole genome shotgun (WGS) entry which is preliminary data.</text>
</comment>
<dbReference type="Proteomes" id="UP000258309">
    <property type="component" value="Unassembled WGS sequence"/>
</dbReference>
<feature type="transmembrane region" description="Helical" evidence="1">
    <location>
        <begin position="12"/>
        <end position="32"/>
    </location>
</feature>
<keyword evidence="1" id="KW-0472">Membrane</keyword>
<dbReference type="PANTHER" id="PTHR28013:SF7">
    <property type="entry name" value="PALI-DOMAIN-CONTAINING PROTEIN"/>
    <property type="match status" value="1"/>
</dbReference>
<dbReference type="GO" id="GO:0032153">
    <property type="term" value="C:cell division site"/>
    <property type="evidence" value="ECO:0007669"/>
    <property type="project" value="TreeGrafter"/>
</dbReference>
<feature type="transmembrane region" description="Helical" evidence="1">
    <location>
        <begin position="181"/>
        <end position="205"/>
    </location>
</feature>
<dbReference type="AlphaFoldDB" id="A0A3E2H5S8"/>
<dbReference type="InterPro" id="IPR051380">
    <property type="entry name" value="pH-response_reg_palI/RIM9"/>
</dbReference>
<organism evidence="2 3">
    <name type="scientific">Scytalidium lignicola</name>
    <name type="common">Hyphomycete</name>
    <dbReference type="NCBI Taxonomy" id="5539"/>
    <lineage>
        <taxon>Eukaryota</taxon>
        <taxon>Fungi</taxon>
        <taxon>Dikarya</taxon>
        <taxon>Ascomycota</taxon>
        <taxon>Pezizomycotina</taxon>
        <taxon>Leotiomycetes</taxon>
        <taxon>Leotiomycetes incertae sedis</taxon>
        <taxon>Scytalidium</taxon>
    </lineage>
</organism>
<feature type="non-terminal residue" evidence="2">
    <location>
        <position position="239"/>
    </location>
</feature>
<dbReference type="InterPro" id="IPR009571">
    <property type="entry name" value="SUR7/Rim9-like_fungi"/>
</dbReference>
<dbReference type="OMA" id="FGTFGWC"/>
<evidence type="ECO:0000313" key="2">
    <source>
        <dbReference type="EMBL" id="RFU28750.1"/>
    </source>
</evidence>